<dbReference type="SUPFAM" id="SSF56784">
    <property type="entry name" value="HAD-like"/>
    <property type="match status" value="1"/>
</dbReference>
<reference evidence="3 4" key="1">
    <citation type="journal article" date="2013" name="Curr. Biol.">
        <title>The Genome of the Foraminiferan Reticulomyxa filosa.</title>
        <authorList>
            <person name="Glockner G."/>
            <person name="Hulsmann N."/>
            <person name="Schleicher M."/>
            <person name="Noegel A.A."/>
            <person name="Eichinger L."/>
            <person name="Gallinger C."/>
            <person name="Pawlowski J."/>
            <person name="Sierra R."/>
            <person name="Euteneuer U."/>
            <person name="Pillet L."/>
            <person name="Moustafa A."/>
            <person name="Platzer M."/>
            <person name="Groth M."/>
            <person name="Szafranski K."/>
            <person name="Schliwa M."/>
        </authorList>
    </citation>
    <scope>NUCLEOTIDE SEQUENCE [LARGE SCALE GENOMIC DNA]</scope>
</reference>
<evidence type="ECO:0000313" key="3">
    <source>
        <dbReference type="EMBL" id="ETO26827.1"/>
    </source>
</evidence>
<feature type="domain" description="Sucrose phosphatase-like" evidence="2">
    <location>
        <begin position="262"/>
        <end position="360"/>
    </location>
</feature>
<protein>
    <submittedName>
        <fullName evidence="3">Sucrose-phosphatase-like HAD superfamily hydrolase</fullName>
    </submittedName>
</protein>
<accession>X6NN56</accession>
<dbReference type="OrthoDB" id="531008at2759"/>
<name>X6NN56_RETFI</name>
<dbReference type="AlphaFoldDB" id="X6NN56"/>
<feature type="domain" description="Sucrose phosphatase-like" evidence="2">
    <location>
        <begin position="27"/>
        <end position="110"/>
    </location>
</feature>
<proteinExistence type="predicted"/>
<dbReference type="InterPro" id="IPR036412">
    <property type="entry name" value="HAD-like_sf"/>
</dbReference>
<dbReference type="Proteomes" id="UP000023152">
    <property type="component" value="Unassembled WGS sequence"/>
</dbReference>
<dbReference type="InterPro" id="IPR023214">
    <property type="entry name" value="HAD_sf"/>
</dbReference>
<keyword evidence="1 3" id="KW-0378">Hydrolase</keyword>
<dbReference type="SFLD" id="SFLDS00003">
    <property type="entry name" value="Haloacid_Dehalogenase"/>
    <property type="match status" value="1"/>
</dbReference>
<keyword evidence="4" id="KW-1185">Reference proteome</keyword>
<dbReference type="Pfam" id="PF05116">
    <property type="entry name" value="S6PP"/>
    <property type="match status" value="2"/>
</dbReference>
<comment type="caution">
    <text evidence="3">The sequence shown here is derived from an EMBL/GenBank/DDBJ whole genome shotgun (WGS) entry which is preliminary data.</text>
</comment>
<evidence type="ECO:0000259" key="2">
    <source>
        <dbReference type="Pfam" id="PF05116"/>
    </source>
</evidence>
<dbReference type="SFLD" id="SFLDG01140">
    <property type="entry name" value="C2.B:_Phosphomannomutase_and_P"/>
    <property type="match status" value="1"/>
</dbReference>
<gene>
    <name evidence="3" type="ORF">RFI_10310</name>
</gene>
<dbReference type="SFLD" id="SFLDG01141">
    <property type="entry name" value="C2.B.1:_Sucrose_Phosphatase_Li"/>
    <property type="match status" value="1"/>
</dbReference>
<dbReference type="PANTHER" id="PTHR46521:SF4">
    <property type="entry name" value="SUCROSE-PHOSPHATASE 2-RELATED"/>
    <property type="match status" value="1"/>
</dbReference>
<sequence>MIPHLTKYGKTILDQVHHKFPLKLPPRLVLITDLDHTLLGVSANESMEQAQANLQVDFFISIKNKYAPNNSILVYATGRSMTRYEMATKEYPNLLKPDILICKDGVEIFWFNKHLAQLVQEKPVPGFGNSIFYFYFFFNYCYEMKFDNGTEPHQFLWLDRGWDATLQADWNQEFAESLHHEWKQNHKLAALPAGSDFLEPFRIAVMTFTMEEAISAQEFFLKRVEEYNLQIEKELNAMSPLQRKKSTKHPMKIHAFYCIERASNNWWACICPAHAGKGCAVEWIRKRLHHKNGENFVVCGDSGNDISMLSLPNYHAVIVRNCSRELQDYYEAHGELKGQYMYLTKANRTHGVMEGLEYFGHRISKSWTISEN</sequence>
<organism evidence="3 4">
    <name type="scientific">Reticulomyxa filosa</name>
    <dbReference type="NCBI Taxonomy" id="46433"/>
    <lineage>
        <taxon>Eukaryota</taxon>
        <taxon>Sar</taxon>
        <taxon>Rhizaria</taxon>
        <taxon>Retaria</taxon>
        <taxon>Foraminifera</taxon>
        <taxon>Monothalamids</taxon>
        <taxon>Reticulomyxidae</taxon>
        <taxon>Reticulomyxa</taxon>
    </lineage>
</organism>
<dbReference type="GO" id="GO:0016787">
    <property type="term" value="F:hydrolase activity"/>
    <property type="evidence" value="ECO:0007669"/>
    <property type="project" value="UniProtKB-KW"/>
</dbReference>
<evidence type="ECO:0000256" key="1">
    <source>
        <dbReference type="ARBA" id="ARBA00022801"/>
    </source>
</evidence>
<dbReference type="Gene3D" id="3.40.50.1000">
    <property type="entry name" value="HAD superfamily/HAD-like"/>
    <property type="match status" value="2"/>
</dbReference>
<evidence type="ECO:0000313" key="4">
    <source>
        <dbReference type="Proteomes" id="UP000023152"/>
    </source>
</evidence>
<dbReference type="EMBL" id="ASPP01007613">
    <property type="protein sequence ID" value="ETO26827.1"/>
    <property type="molecule type" value="Genomic_DNA"/>
</dbReference>
<dbReference type="InterPro" id="IPR051518">
    <property type="entry name" value="Sucrose_Phosphatase"/>
</dbReference>
<dbReference type="InterPro" id="IPR006380">
    <property type="entry name" value="SPP-like_dom"/>
</dbReference>
<dbReference type="PANTHER" id="PTHR46521">
    <property type="entry name" value="SUCROSE-PHOSPHATASE 2-RELATED"/>
    <property type="match status" value="1"/>
</dbReference>